<protein>
    <recommendedName>
        <fullName evidence="2">Cleavage stimulation factor subunit 2 hinge domain-containing protein</fullName>
    </recommendedName>
</protein>
<feature type="region of interest" description="Disordered" evidence="1">
    <location>
        <begin position="1"/>
        <end position="22"/>
    </location>
</feature>
<proteinExistence type="predicted"/>
<dbReference type="AlphaFoldDB" id="C5L1Z6"/>
<sequence length="206" mass="22055">MSGPGRAEEAHPSLGSAAHEEEPRNAMDVADDLLNHLTATQLLYTLHRVHHLCYHAPDKAKELLNEDPNLSLALIHAHYLLGVTTGERLLPLTADEVSLAKDRLQQIRTQGAVAASESAIQPMPFYAQQSAGAVGLQTVLPATTPEAPTDNKLDHLAREISALTASKVSADTESIMVALGNLSPEQIASLPEEVQAQVLELLQGTE</sequence>
<dbReference type="RefSeq" id="XP_002777449.1">
    <property type="nucleotide sequence ID" value="XM_002777403.1"/>
</dbReference>
<organism evidence="4">
    <name type="scientific">Perkinsus marinus (strain ATCC 50983 / TXsc)</name>
    <dbReference type="NCBI Taxonomy" id="423536"/>
    <lineage>
        <taxon>Eukaryota</taxon>
        <taxon>Sar</taxon>
        <taxon>Alveolata</taxon>
        <taxon>Perkinsozoa</taxon>
        <taxon>Perkinsea</taxon>
        <taxon>Perkinsida</taxon>
        <taxon>Perkinsidae</taxon>
        <taxon>Perkinsus</taxon>
    </lineage>
</organism>
<name>C5L1Z6_PERM5</name>
<dbReference type="InterPro" id="IPR025742">
    <property type="entry name" value="CSTF2_hinge"/>
</dbReference>
<evidence type="ECO:0000259" key="2">
    <source>
        <dbReference type="Pfam" id="PF14327"/>
    </source>
</evidence>
<dbReference type="Gene3D" id="1.25.40.630">
    <property type="match status" value="1"/>
</dbReference>
<evidence type="ECO:0000313" key="3">
    <source>
        <dbReference type="EMBL" id="EER09265.1"/>
    </source>
</evidence>
<dbReference type="InParanoid" id="C5L1Z6"/>
<dbReference type="Proteomes" id="UP000007800">
    <property type="component" value="Unassembled WGS sequence"/>
</dbReference>
<reference evidence="3 4" key="1">
    <citation type="submission" date="2008-07" db="EMBL/GenBank/DDBJ databases">
        <authorList>
            <person name="El-Sayed N."/>
            <person name="Caler E."/>
            <person name="Inman J."/>
            <person name="Amedeo P."/>
            <person name="Hass B."/>
            <person name="Wortman J."/>
        </authorList>
    </citation>
    <scope>NUCLEOTIDE SEQUENCE [LARGE SCALE GENOMIC DNA]</scope>
    <source>
        <strain evidence="4">ATCC 50983 / TXsc</strain>
    </source>
</reference>
<dbReference type="Pfam" id="PF14327">
    <property type="entry name" value="CSTF2_hinge"/>
    <property type="match status" value="1"/>
</dbReference>
<keyword evidence="4" id="KW-1185">Reference proteome</keyword>
<feature type="domain" description="Cleavage stimulation factor subunit 2 hinge" evidence="2">
    <location>
        <begin position="23"/>
        <end position="87"/>
    </location>
</feature>
<evidence type="ECO:0000256" key="1">
    <source>
        <dbReference type="SAM" id="MobiDB-lite"/>
    </source>
</evidence>
<accession>C5L1Z6</accession>
<feature type="compositionally biased region" description="Basic and acidic residues" evidence="1">
    <location>
        <begin position="1"/>
        <end position="11"/>
    </location>
</feature>
<dbReference type="GeneID" id="9065606"/>
<evidence type="ECO:0000313" key="4">
    <source>
        <dbReference type="Proteomes" id="UP000007800"/>
    </source>
</evidence>
<dbReference type="EMBL" id="GG678487">
    <property type="protein sequence ID" value="EER09265.1"/>
    <property type="molecule type" value="Genomic_DNA"/>
</dbReference>
<dbReference type="OrthoDB" id="272703at2759"/>
<gene>
    <name evidence="3" type="ORF">Pmar_PMAR013490</name>
</gene>